<comment type="function">
    <text evidence="5">Acts as a sulfur carrier required for 2-thiolation of mcm(5)S(2)U at tRNA wobble positions of cytosolic tRNA(Lys), tRNA(Glu) and tRNA(Gln). Serves as sulfur donor in tRNA 2-thiolation reaction by being thiocarboxylated (-COSH) at its C-terminus by the MOCS3 homolog UBA4. The sulfur is then transferred to tRNA to form 2-thiolation of mcm(5)S(2)U. Prior mcm(5) tRNA modification by the elongator complex is required for 2-thiolation. Also acts as a ubiquitin-like protein (UBL) that is covalently conjugated via an isopeptide bond to lysine residues of target proteins such as AHP1. The thiocarboxylated form serves as substrate for conjugation and oxidative stress specifically induces the formation of UBL-protein conjugates.</text>
</comment>
<evidence type="ECO:0000256" key="4">
    <source>
        <dbReference type="ARBA" id="ARBA00022786"/>
    </source>
</evidence>
<evidence type="ECO:0000313" key="8">
    <source>
        <dbReference type="Proteomes" id="UP001172159"/>
    </source>
</evidence>
<dbReference type="Gene3D" id="3.10.20.30">
    <property type="match status" value="1"/>
</dbReference>
<evidence type="ECO:0000256" key="6">
    <source>
        <dbReference type="RuleBase" id="RU361182"/>
    </source>
</evidence>
<dbReference type="EMBL" id="JAUKTV010000004">
    <property type="protein sequence ID" value="KAK0739801.1"/>
    <property type="molecule type" value="Genomic_DNA"/>
</dbReference>
<comment type="PTM">
    <text evidence="5">C-terminal thiocarboxylation occurs in 2 steps, it is first acyl-adenylated (-COAMP) via the hesA/moeB/thiF part of UBA4, then thiocarboxylated (-COSH) via the rhodanese domain of UBA4.</text>
</comment>
<keyword evidence="1 5" id="KW-0963">Cytoplasm</keyword>
<evidence type="ECO:0000256" key="2">
    <source>
        <dbReference type="ARBA" id="ARBA00022499"/>
    </source>
</evidence>
<name>A0AA40BSX4_9PEZI</name>
<evidence type="ECO:0000256" key="1">
    <source>
        <dbReference type="ARBA" id="ARBA00022490"/>
    </source>
</evidence>
<evidence type="ECO:0000313" key="7">
    <source>
        <dbReference type="EMBL" id="KAK0739801.1"/>
    </source>
</evidence>
<proteinExistence type="inferred from homology"/>
<sequence length="110" mass="12328">MAPEIETMPIWVDFAGGLQTLFSNKPNHMISLPIFNPSDFSPANVGFLISHLVKNHLKHPQTEFFVQEDGHLTPGILVLINDVDWELEGEEEYELKPGDNVIFVSTMHGG</sequence>
<dbReference type="Pfam" id="PF09138">
    <property type="entry name" value="Urm1"/>
    <property type="match status" value="1"/>
</dbReference>
<dbReference type="GO" id="GO:0032447">
    <property type="term" value="P:protein urmylation"/>
    <property type="evidence" value="ECO:0007669"/>
    <property type="project" value="UniProtKB-UniRule"/>
</dbReference>
<organism evidence="7 8">
    <name type="scientific">Apiosordaria backusii</name>
    <dbReference type="NCBI Taxonomy" id="314023"/>
    <lineage>
        <taxon>Eukaryota</taxon>
        <taxon>Fungi</taxon>
        <taxon>Dikarya</taxon>
        <taxon>Ascomycota</taxon>
        <taxon>Pezizomycotina</taxon>
        <taxon>Sordariomycetes</taxon>
        <taxon>Sordariomycetidae</taxon>
        <taxon>Sordariales</taxon>
        <taxon>Lasiosphaeriaceae</taxon>
        <taxon>Apiosordaria</taxon>
    </lineage>
</organism>
<evidence type="ECO:0000256" key="5">
    <source>
        <dbReference type="HAMAP-Rule" id="MF_03048"/>
    </source>
</evidence>
<gene>
    <name evidence="5" type="primary">URM1</name>
    <name evidence="7" type="ORF">B0T21DRAFT_363351</name>
</gene>
<protein>
    <recommendedName>
        <fullName evidence="5 6">Ubiquitin-related modifier 1</fullName>
    </recommendedName>
</protein>
<reference evidence="7" key="1">
    <citation type="submission" date="2023-06" db="EMBL/GenBank/DDBJ databases">
        <title>Genome-scale phylogeny and comparative genomics of the fungal order Sordariales.</title>
        <authorList>
            <consortium name="Lawrence Berkeley National Laboratory"/>
            <person name="Hensen N."/>
            <person name="Bonometti L."/>
            <person name="Westerberg I."/>
            <person name="Brannstrom I.O."/>
            <person name="Guillou S."/>
            <person name="Cros-Aarteil S."/>
            <person name="Calhoun S."/>
            <person name="Haridas S."/>
            <person name="Kuo A."/>
            <person name="Mondo S."/>
            <person name="Pangilinan J."/>
            <person name="Riley R."/>
            <person name="Labutti K."/>
            <person name="Andreopoulos B."/>
            <person name="Lipzen A."/>
            <person name="Chen C."/>
            <person name="Yanf M."/>
            <person name="Daum C."/>
            <person name="Ng V."/>
            <person name="Clum A."/>
            <person name="Steindorff A."/>
            <person name="Ohm R."/>
            <person name="Martin F."/>
            <person name="Silar P."/>
            <person name="Natvig D."/>
            <person name="Lalanne C."/>
            <person name="Gautier V."/>
            <person name="Ament-Velasquez S.L."/>
            <person name="Kruys A."/>
            <person name="Hutchinson M.I."/>
            <person name="Powell A.J."/>
            <person name="Barry K."/>
            <person name="Miller A.N."/>
            <person name="Grigoriev I.V."/>
            <person name="Debuchy R."/>
            <person name="Gladieux P."/>
            <person name="Thoren M.H."/>
            <person name="Johannesson H."/>
        </authorList>
    </citation>
    <scope>NUCLEOTIDE SEQUENCE</scope>
    <source>
        <strain evidence="7">CBS 540.89</strain>
    </source>
</reference>
<dbReference type="GO" id="GO:0005829">
    <property type="term" value="C:cytosol"/>
    <property type="evidence" value="ECO:0007669"/>
    <property type="project" value="UniProtKB-UniRule"/>
</dbReference>
<dbReference type="InterPro" id="IPR016155">
    <property type="entry name" value="Mopterin_synth/thiamin_S_b"/>
</dbReference>
<keyword evidence="8" id="KW-1185">Reference proteome</keyword>
<comment type="caution">
    <text evidence="7">The sequence shown here is derived from an EMBL/GenBank/DDBJ whole genome shotgun (WGS) entry which is preliminary data.</text>
</comment>
<keyword evidence="3 5" id="KW-0819">tRNA processing</keyword>
<keyword evidence="4 5" id="KW-0833">Ubl conjugation pathway</keyword>
<dbReference type="SUPFAM" id="SSF54285">
    <property type="entry name" value="MoaD/ThiS"/>
    <property type="match status" value="1"/>
</dbReference>
<dbReference type="InterPro" id="IPR015221">
    <property type="entry name" value="Urm1"/>
</dbReference>
<dbReference type="GO" id="GO:0034227">
    <property type="term" value="P:tRNA thio-modification"/>
    <property type="evidence" value="ECO:0007669"/>
    <property type="project" value="UniProtKB-UniRule"/>
</dbReference>
<dbReference type="HAMAP" id="MF_03048">
    <property type="entry name" value="Urm1"/>
    <property type="match status" value="1"/>
</dbReference>
<keyword evidence="2 5" id="KW-1017">Isopeptide bond</keyword>
<feature type="cross-link" description="Glycyl lysine isopeptide (Gly-Lys) (interchain with K-? in acceptor proteins)" evidence="5">
    <location>
        <position position="110"/>
    </location>
</feature>
<comment type="subcellular location">
    <subcellularLocation>
        <location evidence="5 6">Cytoplasm</location>
    </subcellularLocation>
</comment>
<dbReference type="InterPro" id="IPR012675">
    <property type="entry name" value="Beta-grasp_dom_sf"/>
</dbReference>
<evidence type="ECO:0000256" key="3">
    <source>
        <dbReference type="ARBA" id="ARBA00022694"/>
    </source>
</evidence>
<dbReference type="PANTHER" id="PTHR14986">
    <property type="entry name" value="RURM1 PROTEIN"/>
    <property type="match status" value="1"/>
</dbReference>
<accession>A0AA40BSX4</accession>
<dbReference type="Proteomes" id="UP001172159">
    <property type="component" value="Unassembled WGS sequence"/>
</dbReference>
<dbReference type="AlphaFoldDB" id="A0AA40BSX4"/>
<comment type="similarity">
    <text evidence="5 6">Belongs to the URM1 family.</text>
</comment>
<dbReference type="GO" id="GO:0002098">
    <property type="term" value="P:tRNA wobble uridine modification"/>
    <property type="evidence" value="ECO:0007669"/>
    <property type="project" value="UniProtKB-UniRule"/>
</dbReference>
<feature type="modified residue" description="1-thioglycine" evidence="5">
    <location>
        <position position="110"/>
    </location>
</feature>
<comment type="pathway">
    <text evidence="5 6">tRNA modification; 5-methoxycarbonylmethyl-2-thiouridine-tRNA biosynthesis.</text>
</comment>
<dbReference type="PIRSF" id="PIRSF037379">
    <property type="entry name" value="Ubiquitin-related_modifier_1"/>
    <property type="match status" value="1"/>
</dbReference>